<dbReference type="EMBL" id="KN847496">
    <property type="protein sequence ID" value="KIW14614.1"/>
    <property type="molecule type" value="Genomic_DNA"/>
</dbReference>
<organism evidence="2 3">
    <name type="scientific">Exophiala spinifera</name>
    <dbReference type="NCBI Taxonomy" id="91928"/>
    <lineage>
        <taxon>Eukaryota</taxon>
        <taxon>Fungi</taxon>
        <taxon>Dikarya</taxon>
        <taxon>Ascomycota</taxon>
        <taxon>Pezizomycotina</taxon>
        <taxon>Eurotiomycetes</taxon>
        <taxon>Chaetothyriomycetidae</taxon>
        <taxon>Chaetothyriales</taxon>
        <taxon>Herpotrichiellaceae</taxon>
        <taxon>Exophiala</taxon>
    </lineage>
</organism>
<gene>
    <name evidence="2" type="ORF">PV08_07398</name>
</gene>
<dbReference type="RefSeq" id="XP_016234830.1">
    <property type="nucleotide sequence ID" value="XM_016381728.1"/>
</dbReference>
<dbReference type="GeneID" id="27334481"/>
<evidence type="ECO:0000256" key="1">
    <source>
        <dbReference type="SAM" id="MobiDB-lite"/>
    </source>
</evidence>
<reference evidence="2 3" key="1">
    <citation type="submission" date="2015-01" db="EMBL/GenBank/DDBJ databases">
        <title>The Genome Sequence of Exophiala spinifera CBS89968.</title>
        <authorList>
            <consortium name="The Broad Institute Genomics Platform"/>
            <person name="Cuomo C."/>
            <person name="de Hoog S."/>
            <person name="Gorbushina A."/>
            <person name="Stielow B."/>
            <person name="Teixiera M."/>
            <person name="Abouelleil A."/>
            <person name="Chapman S.B."/>
            <person name="Priest M."/>
            <person name="Young S.K."/>
            <person name="Wortman J."/>
            <person name="Nusbaum C."/>
            <person name="Birren B."/>
        </authorList>
    </citation>
    <scope>NUCLEOTIDE SEQUENCE [LARGE SCALE GENOMIC DNA]</scope>
    <source>
        <strain evidence="2 3">CBS 89968</strain>
    </source>
</reference>
<dbReference type="VEuPathDB" id="FungiDB:PV08_07398"/>
<dbReference type="HOGENOM" id="CLU_2038829_0_0_1"/>
<evidence type="ECO:0000313" key="3">
    <source>
        <dbReference type="Proteomes" id="UP000053328"/>
    </source>
</evidence>
<dbReference type="AlphaFoldDB" id="A0A0D2BTQ1"/>
<name>A0A0D2BTQ1_9EURO</name>
<accession>A0A0D2BTQ1</accession>
<sequence length="125" mass="13720">MVYVTPVDYANEARQERDRLVAEGVDPDSIILTSEVENHVPQREDRQSSVDFAASWVETLRAMTGQGITILNDQSTADVVPGGYFTPDGRYFDLGPGSEQPRGSIESLSSGGRELQQRASQKTCL</sequence>
<feature type="region of interest" description="Disordered" evidence="1">
    <location>
        <begin position="89"/>
        <end position="125"/>
    </location>
</feature>
<dbReference type="OrthoDB" id="4337606at2759"/>
<evidence type="ECO:0000313" key="2">
    <source>
        <dbReference type="EMBL" id="KIW14614.1"/>
    </source>
</evidence>
<dbReference type="Proteomes" id="UP000053328">
    <property type="component" value="Unassembled WGS sequence"/>
</dbReference>
<proteinExistence type="predicted"/>
<protein>
    <submittedName>
        <fullName evidence="2">Uncharacterized protein</fullName>
    </submittedName>
</protein>
<keyword evidence="3" id="KW-1185">Reference proteome</keyword>